<dbReference type="Proteomes" id="UP000199001">
    <property type="component" value="Unassembled WGS sequence"/>
</dbReference>
<name>A0A1C6TSK0_9ACTN</name>
<evidence type="ECO:0000256" key="1">
    <source>
        <dbReference type="ARBA" id="ARBA00010641"/>
    </source>
</evidence>
<dbReference type="AlphaFoldDB" id="A0A1C6TSK0"/>
<evidence type="ECO:0000256" key="3">
    <source>
        <dbReference type="ARBA" id="ARBA00023082"/>
    </source>
</evidence>
<dbReference type="InterPro" id="IPR014284">
    <property type="entry name" value="RNA_pol_sigma-70_dom"/>
</dbReference>
<dbReference type="InterPro" id="IPR036388">
    <property type="entry name" value="WH-like_DNA-bd_sf"/>
</dbReference>
<organism evidence="8 9">
    <name type="scientific">Micromonospora citrea</name>
    <dbReference type="NCBI Taxonomy" id="47855"/>
    <lineage>
        <taxon>Bacteria</taxon>
        <taxon>Bacillati</taxon>
        <taxon>Actinomycetota</taxon>
        <taxon>Actinomycetes</taxon>
        <taxon>Micromonosporales</taxon>
        <taxon>Micromonosporaceae</taxon>
        <taxon>Micromonospora</taxon>
    </lineage>
</organism>
<gene>
    <name evidence="8" type="ORF">GA0070606_0436</name>
</gene>
<dbReference type="GO" id="GO:0016987">
    <property type="term" value="F:sigma factor activity"/>
    <property type="evidence" value="ECO:0007669"/>
    <property type="project" value="UniProtKB-KW"/>
</dbReference>
<reference evidence="9" key="1">
    <citation type="submission" date="2016-06" db="EMBL/GenBank/DDBJ databases">
        <authorList>
            <person name="Varghese N."/>
            <person name="Submissions Spin"/>
        </authorList>
    </citation>
    <scope>NUCLEOTIDE SEQUENCE [LARGE SCALE GENOMIC DNA]</scope>
    <source>
        <strain evidence="9">DSM 43903</strain>
    </source>
</reference>
<evidence type="ECO:0000313" key="9">
    <source>
        <dbReference type="Proteomes" id="UP000199001"/>
    </source>
</evidence>
<dbReference type="SUPFAM" id="SSF88946">
    <property type="entry name" value="Sigma2 domain of RNA polymerase sigma factors"/>
    <property type="match status" value="1"/>
</dbReference>
<dbReference type="Gene3D" id="1.10.10.10">
    <property type="entry name" value="Winged helix-like DNA-binding domain superfamily/Winged helix DNA-binding domain"/>
    <property type="match status" value="1"/>
</dbReference>
<evidence type="ECO:0000256" key="4">
    <source>
        <dbReference type="ARBA" id="ARBA00023125"/>
    </source>
</evidence>
<dbReference type="InterPro" id="IPR013249">
    <property type="entry name" value="RNA_pol_sigma70_r4_t2"/>
</dbReference>
<dbReference type="InterPro" id="IPR013324">
    <property type="entry name" value="RNA_pol_sigma_r3/r4-like"/>
</dbReference>
<keyword evidence="5" id="KW-0804">Transcription</keyword>
<dbReference type="STRING" id="47855.GA0070606_0436"/>
<dbReference type="InterPro" id="IPR014325">
    <property type="entry name" value="RNA_pol_sigma-E_actinobac"/>
</dbReference>
<dbReference type="EMBL" id="FMHZ01000002">
    <property type="protein sequence ID" value="SCL44760.1"/>
    <property type="molecule type" value="Genomic_DNA"/>
</dbReference>
<dbReference type="GO" id="GO:0006352">
    <property type="term" value="P:DNA-templated transcription initiation"/>
    <property type="evidence" value="ECO:0007669"/>
    <property type="project" value="InterPro"/>
</dbReference>
<dbReference type="Pfam" id="PF08281">
    <property type="entry name" value="Sigma70_r4_2"/>
    <property type="match status" value="1"/>
</dbReference>
<accession>A0A1C6TSK0</accession>
<dbReference type="GO" id="GO:0003677">
    <property type="term" value="F:DNA binding"/>
    <property type="evidence" value="ECO:0007669"/>
    <property type="project" value="UniProtKB-KW"/>
</dbReference>
<dbReference type="RefSeq" id="WP_091107159.1">
    <property type="nucleotide sequence ID" value="NZ_FMHZ01000002.1"/>
</dbReference>
<feature type="domain" description="RNA polymerase sigma factor 70 region 4 type 2" evidence="7">
    <location>
        <begin position="103"/>
        <end position="153"/>
    </location>
</feature>
<evidence type="ECO:0000256" key="2">
    <source>
        <dbReference type="ARBA" id="ARBA00023015"/>
    </source>
</evidence>
<dbReference type="PANTHER" id="PTHR43133">
    <property type="entry name" value="RNA POLYMERASE ECF-TYPE SIGMA FACTO"/>
    <property type="match status" value="1"/>
</dbReference>
<comment type="similarity">
    <text evidence="1">Belongs to the sigma-70 factor family. ECF subfamily.</text>
</comment>
<dbReference type="Pfam" id="PF04542">
    <property type="entry name" value="Sigma70_r2"/>
    <property type="match status" value="1"/>
</dbReference>
<dbReference type="InterPro" id="IPR007627">
    <property type="entry name" value="RNA_pol_sigma70_r2"/>
</dbReference>
<proteinExistence type="inferred from homology"/>
<dbReference type="SUPFAM" id="SSF88659">
    <property type="entry name" value="Sigma3 and sigma4 domains of RNA polymerase sigma factors"/>
    <property type="match status" value="1"/>
</dbReference>
<evidence type="ECO:0000259" key="7">
    <source>
        <dbReference type="Pfam" id="PF08281"/>
    </source>
</evidence>
<feature type="domain" description="RNA polymerase sigma-70 region 2" evidence="6">
    <location>
        <begin position="17"/>
        <end position="78"/>
    </location>
</feature>
<keyword evidence="2" id="KW-0805">Transcription regulation</keyword>
<dbReference type="InterPro" id="IPR039425">
    <property type="entry name" value="RNA_pol_sigma-70-like"/>
</dbReference>
<keyword evidence="4" id="KW-0238">DNA-binding</keyword>
<dbReference type="NCBIfam" id="TIGR02937">
    <property type="entry name" value="sigma70-ECF"/>
    <property type="match status" value="1"/>
</dbReference>
<dbReference type="PANTHER" id="PTHR43133:SF50">
    <property type="entry name" value="ECF RNA POLYMERASE SIGMA FACTOR SIGM"/>
    <property type="match status" value="1"/>
</dbReference>
<dbReference type="Gene3D" id="1.10.1740.10">
    <property type="match status" value="1"/>
</dbReference>
<keyword evidence="9" id="KW-1185">Reference proteome</keyword>
<protein>
    <submittedName>
        <fullName evidence="8">RNA polymerase sigma-70 factor, sigma-E family</fullName>
    </submittedName>
</protein>
<evidence type="ECO:0000259" key="6">
    <source>
        <dbReference type="Pfam" id="PF04542"/>
    </source>
</evidence>
<dbReference type="NCBIfam" id="TIGR02983">
    <property type="entry name" value="SigE-fam_strep"/>
    <property type="match status" value="1"/>
</dbReference>
<evidence type="ECO:0000256" key="5">
    <source>
        <dbReference type="ARBA" id="ARBA00023163"/>
    </source>
</evidence>
<sequence length="176" mass="20108">MSAEEDEEYVEYVTVALSRLRRSAYLLCGDAHRADDIVQSALVTVYLQWSKIRRVENLDGYVHRILVRRYLDEARRSWAKVLLSWRMPEMPSRTGPSVEDASAVRSALAVLSRGQRSVLVLRFFCDMSVQETATVLGCSTGSVKSQTSRALTTMRRLLGEQWPGVDQRRLEEARRV</sequence>
<keyword evidence="3" id="KW-0731">Sigma factor</keyword>
<dbReference type="CDD" id="cd06171">
    <property type="entry name" value="Sigma70_r4"/>
    <property type="match status" value="1"/>
</dbReference>
<evidence type="ECO:0000313" key="8">
    <source>
        <dbReference type="EMBL" id="SCL44760.1"/>
    </source>
</evidence>
<dbReference type="InterPro" id="IPR013325">
    <property type="entry name" value="RNA_pol_sigma_r2"/>
</dbReference>
<dbReference type="OrthoDB" id="2046835at2"/>